<dbReference type="PROSITE" id="PS51257">
    <property type="entry name" value="PROKAR_LIPOPROTEIN"/>
    <property type="match status" value="1"/>
</dbReference>
<evidence type="ECO:0000256" key="2">
    <source>
        <dbReference type="SAM" id="SignalP"/>
    </source>
</evidence>
<protein>
    <submittedName>
        <fullName evidence="3">Uncharacterized protein</fullName>
    </submittedName>
</protein>
<organism evidence="3 4">
    <name type="scientific">Symbiodinium microadriaticum</name>
    <name type="common">Dinoflagellate</name>
    <name type="synonym">Zooxanthella microadriatica</name>
    <dbReference type="NCBI Taxonomy" id="2951"/>
    <lineage>
        <taxon>Eukaryota</taxon>
        <taxon>Sar</taxon>
        <taxon>Alveolata</taxon>
        <taxon>Dinophyceae</taxon>
        <taxon>Suessiales</taxon>
        <taxon>Symbiodiniaceae</taxon>
        <taxon>Symbiodinium</taxon>
    </lineage>
</organism>
<evidence type="ECO:0000313" key="3">
    <source>
        <dbReference type="EMBL" id="OLP79823.1"/>
    </source>
</evidence>
<reference evidence="3 4" key="1">
    <citation type="submission" date="2016-02" db="EMBL/GenBank/DDBJ databases">
        <title>Genome analysis of coral dinoflagellate symbionts highlights evolutionary adaptations to a symbiotic lifestyle.</title>
        <authorList>
            <person name="Aranda M."/>
            <person name="Li Y."/>
            <person name="Liew Y.J."/>
            <person name="Baumgarten S."/>
            <person name="Simakov O."/>
            <person name="Wilson M."/>
            <person name="Piel J."/>
            <person name="Ashoor H."/>
            <person name="Bougouffa S."/>
            <person name="Bajic V.B."/>
            <person name="Ryu T."/>
            <person name="Ravasi T."/>
            <person name="Bayer T."/>
            <person name="Micklem G."/>
            <person name="Kim H."/>
            <person name="Bhak J."/>
            <person name="Lajeunesse T.C."/>
            <person name="Voolstra C.R."/>
        </authorList>
    </citation>
    <scope>NUCLEOTIDE SEQUENCE [LARGE SCALE GENOMIC DNA]</scope>
    <source>
        <strain evidence="3 4">CCMP2467</strain>
    </source>
</reference>
<gene>
    <name evidence="3" type="ORF">AK812_SmicGene39847</name>
</gene>
<sequence length="863" mass="95987">MVMAKPQWLLASFAFVFWQTAVAASCVFEVLDSRWRHSPVAVPSDWSDAHLVVMRKPAKTGKEPGHYRPIGLQDQLGKLTFKTVVEPFRPLIYGLTMQYPPYAYTPGCSHRDALRRVFDHCYEVRSHCQAQHCTLHDKFAGGCDQNTGWWDTSDPRSGWGLRRHAMPWSLVFWAEMFHMYGVRRAVGRAWDNIEPECRDKLEKNRTAAAMRCLEGHFWEAREPGKRAGDFYTTLRKLRHDAEMFTWLEQEGKVKTEVKKLYRGVFHSARAQHLENPDKVFELAFQEQTADRQLWQKANNKAVYWDPAGKEVPKRTLRAKPAELKSLEEQWEDYMKGKQAETEERENTPPAADGSQMWRGFLFLQGGGLVSARREVDREAAREGVEPGTAADSEASTVMVGAACEACRAWERDTLDPITLAEIDAYAEQLRLEYQEYEAASFLDDGGHDGDVSQKGDRDSFAASGHAVAEKLLTERSLKQLKRFLQASTFYFYPRGGFHLLALLEDGLASPLLAQVVDGLRNALPNVVGQHPLTGIKAWKADNSALPRSEAERPELAEGAHDAAVSVLVWVVPASALDGSAADALHLYPRGNGTENQKREPLARIKYAANRAVFWGQDMEERVLRAWLGEQADLIRTSSEQGMGKLQGAWMEHFEQLGGNLVALNLGVQQLSDRCCYERRQLMDERHTTETATAIKVIGISAMKWKCENELQQLAERHGSETASAKMRVALGTGLVLAGGSGTDTQGTDMASSPDGGGLVQLKMPTRPRDIVGMAIATGAVGGSLLENGLPGKRYPPPLFLRLDLGCLRSVAMTSASSPRAVPKASPARTPPTPPRCRVKTPREMIAQSRHVQHPEAPLKSGPG</sequence>
<comment type="caution">
    <text evidence="3">The sequence shown here is derived from an EMBL/GenBank/DDBJ whole genome shotgun (WGS) entry which is preliminary data.</text>
</comment>
<feature type="chain" id="PRO_5012322112" evidence="2">
    <location>
        <begin position="24"/>
        <end position="863"/>
    </location>
</feature>
<dbReference type="OrthoDB" id="435986at2759"/>
<feature type="compositionally biased region" description="Basic and acidic residues" evidence="1">
    <location>
        <begin position="334"/>
        <end position="346"/>
    </location>
</feature>
<evidence type="ECO:0000313" key="4">
    <source>
        <dbReference type="Proteomes" id="UP000186817"/>
    </source>
</evidence>
<feature type="region of interest" description="Disordered" evidence="1">
    <location>
        <begin position="813"/>
        <end position="863"/>
    </location>
</feature>
<dbReference type="AlphaFoldDB" id="A0A1Q9CA59"/>
<proteinExistence type="predicted"/>
<keyword evidence="2" id="KW-0732">Signal</keyword>
<keyword evidence="4" id="KW-1185">Reference proteome</keyword>
<feature type="region of interest" description="Disordered" evidence="1">
    <location>
        <begin position="334"/>
        <end position="354"/>
    </location>
</feature>
<feature type="signal peptide" evidence="2">
    <location>
        <begin position="1"/>
        <end position="23"/>
    </location>
</feature>
<accession>A0A1Q9CA59</accession>
<dbReference type="Proteomes" id="UP000186817">
    <property type="component" value="Unassembled WGS sequence"/>
</dbReference>
<name>A0A1Q9CA59_SYMMI</name>
<evidence type="ECO:0000256" key="1">
    <source>
        <dbReference type="SAM" id="MobiDB-lite"/>
    </source>
</evidence>
<dbReference type="EMBL" id="LSRX01001444">
    <property type="protein sequence ID" value="OLP79823.1"/>
    <property type="molecule type" value="Genomic_DNA"/>
</dbReference>